<reference evidence="5" key="2">
    <citation type="submission" date="2023-02" db="EMBL/GenBank/DDBJ databases">
        <authorList>
            <person name="Sun Q."/>
            <person name="Mori K."/>
        </authorList>
    </citation>
    <scope>NUCLEOTIDE SEQUENCE</scope>
    <source>
        <strain evidence="5">NBRC 112290</strain>
    </source>
</reference>
<dbReference type="PANTHER" id="PTHR33154:SF33">
    <property type="entry name" value="TRANSCRIPTIONAL REPRESSOR SDPR"/>
    <property type="match status" value="1"/>
</dbReference>
<sequence>MIRDGADGACAPADDRHDHAAVAAVFRALADPARLTIVHALADGELRVTDLVTRVGLAQSTTSAHLAVLRESGLVSPRAQGRATFYRLTTSALLALVDRAEELLDDGLHAVVHTHEGGAP</sequence>
<keyword evidence="1" id="KW-0805">Transcription regulation</keyword>
<evidence type="ECO:0000259" key="4">
    <source>
        <dbReference type="PROSITE" id="PS50987"/>
    </source>
</evidence>
<dbReference type="Proteomes" id="UP001157161">
    <property type="component" value="Unassembled WGS sequence"/>
</dbReference>
<accession>A0AA37URE5</accession>
<dbReference type="AlphaFoldDB" id="A0AA37URE5"/>
<dbReference type="PANTHER" id="PTHR33154">
    <property type="entry name" value="TRANSCRIPTIONAL REGULATOR, ARSR FAMILY"/>
    <property type="match status" value="1"/>
</dbReference>
<dbReference type="CDD" id="cd00090">
    <property type="entry name" value="HTH_ARSR"/>
    <property type="match status" value="1"/>
</dbReference>
<dbReference type="GO" id="GO:0003677">
    <property type="term" value="F:DNA binding"/>
    <property type="evidence" value="ECO:0007669"/>
    <property type="project" value="UniProtKB-KW"/>
</dbReference>
<dbReference type="PROSITE" id="PS50987">
    <property type="entry name" value="HTH_ARSR_2"/>
    <property type="match status" value="1"/>
</dbReference>
<dbReference type="PRINTS" id="PR00778">
    <property type="entry name" value="HTHARSR"/>
</dbReference>
<gene>
    <name evidence="5" type="ORF">GCM10025875_02220</name>
</gene>
<keyword evidence="6" id="KW-1185">Reference proteome</keyword>
<evidence type="ECO:0000256" key="1">
    <source>
        <dbReference type="ARBA" id="ARBA00023015"/>
    </source>
</evidence>
<evidence type="ECO:0000256" key="2">
    <source>
        <dbReference type="ARBA" id="ARBA00023125"/>
    </source>
</evidence>
<dbReference type="InterPro" id="IPR036388">
    <property type="entry name" value="WH-like_DNA-bd_sf"/>
</dbReference>
<dbReference type="SUPFAM" id="SSF46785">
    <property type="entry name" value="Winged helix' DNA-binding domain"/>
    <property type="match status" value="1"/>
</dbReference>
<proteinExistence type="predicted"/>
<dbReference type="EMBL" id="BSUM01000001">
    <property type="protein sequence ID" value="GMA30230.1"/>
    <property type="molecule type" value="Genomic_DNA"/>
</dbReference>
<evidence type="ECO:0000313" key="6">
    <source>
        <dbReference type="Proteomes" id="UP001157161"/>
    </source>
</evidence>
<protein>
    <recommendedName>
        <fullName evidence="4">HTH arsR-type domain-containing protein</fullName>
    </recommendedName>
</protein>
<dbReference type="InterPro" id="IPR001845">
    <property type="entry name" value="HTH_ArsR_DNA-bd_dom"/>
</dbReference>
<dbReference type="Gene3D" id="1.10.10.10">
    <property type="entry name" value="Winged helix-like DNA-binding domain superfamily/Winged helix DNA-binding domain"/>
    <property type="match status" value="1"/>
</dbReference>
<dbReference type="InterPro" id="IPR036390">
    <property type="entry name" value="WH_DNA-bd_sf"/>
</dbReference>
<evidence type="ECO:0000256" key="3">
    <source>
        <dbReference type="ARBA" id="ARBA00023163"/>
    </source>
</evidence>
<dbReference type="SMART" id="SM00418">
    <property type="entry name" value="HTH_ARSR"/>
    <property type="match status" value="1"/>
</dbReference>
<dbReference type="InterPro" id="IPR051081">
    <property type="entry name" value="HTH_MetalResp_TranReg"/>
</dbReference>
<evidence type="ECO:0000313" key="5">
    <source>
        <dbReference type="EMBL" id="GMA30230.1"/>
    </source>
</evidence>
<comment type="caution">
    <text evidence="5">The sequence shown here is derived from an EMBL/GenBank/DDBJ whole genome shotgun (WGS) entry which is preliminary data.</text>
</comment>
<reference evidence="5" key="1">
    <citation type="journal article" date="2014" name="Int. J. Syst. Evol. Microbiol.">
        <title>Complete genome sequence of Corynebacterium casei LMG S-19264T (=DSM 44701T), isolated from a smear-ripened cheese.</title>
        <authorList>
            <consortium name="US DOE Joint Genome Institute (JGI-PGF)"/>
            <person name="Walter F."/>
            <person name="Albersmeier A."/>
            <person name="Kalinowski J."/>
            <person name="Ruckert C."/>
        </authorList>
    </citation>
    <scope>NUCLEOTIDE SEQUENCE</scope>
    <source>
        <strain evidence="5">NBRC 112290</strain>
    </source>
</reference>
<name>A0AA37URE5_9MICO</name>
<keyword evidence="2" id="KW-0238">DNA-binding</keyword>
<dbReference type="InterPro" id="IPR011991">
    <property type="entry name" value="ArsR-like_HTH"/>
</dbReference>
<dbReference type="Pfam" id="PF01022">
    <property type="entry name" value="HTH_5"/>
    <property type="match status" value="1"/>
</dbReference>
<organism evidence="5 6">
    <name type="scientific">Litorihabitans aurantiacus</name>
    <dbReference type="NCBI Taxonomy" id="1930061"/>
    <lineage>
        <taxon>Bacteria</taxon>
        <taxon>Bacillati</taxon>
        <taxon>Actinomycetota</taxon>
        <taxon>Actinomycetes</taxon>
        <taxon>Micrococcales</taxon>
        <taxon>Beutenbergiaceae</taxon>
        <taxon>Litorihabitans</taxon>
    </lineage>
</organism>
<keyword evidence="3" id="KW-0804">Transcription</keyword>
<dbReference type="NCBIfam" id="NF033788">
    <property type="entry name" value="HTH_metalloreg"/>
    <property type="match status" value="1"/>
</dbReference>
<dbReference type="GO" id="GO:0003700">
    <property type="term" value="F:DNA-binding transcription factor activity"/>
    <property type="evidence" value="ECO:0007669"/>
    <property type="project" value="InterPro"/>
</dbReference>
<feature type="domain" description="HTH arsR-type" evidence="4">
    <location>
        <begin position="14"/>
        <end position="108"/>
    </location>
</feature>